<dbReference type="InterPro" id="IPR013655">
    <property type="entry name" value="PAS_fold_3"/>
</dbReference>
<keyword evidence="7" id="KW-0067">ATP-binding</keyword>
<dbReference type="SUPFAM" id="SSF52172">
    <property type="entry name" value="CheY-like"/>
    <property type="match status" value="1"/>
</dbReference>
<evidence type="ECO:0000256" key="3">
    <source>
        <dbReference type="ARBA" id="ARBA00022553"/>
    </source>
</evidence>
<evidence type="ECO:0000256" key="5">
    <source>
        <dbReference type="ARBA" id="ARBA00022741"/>
    </source>
</evidence>
<evidence type="ECO:0000256" key="9">
    <source>
        <dbReference type="PROSITE-ProRule" id="PRU00169"/>
    </source>
</evidence>
<dbReference type="Gene3D" id="1.10.287.130">
    <property type="match status" value="1"/>
</dbReference>
<feature type="transmembrane region" description="Helical" evidence="10">
    <location>
        <begin position="74"/>
        <end position="95"/>
    </location>
</feature>
<dbReference type="Pfam" id="PF02518">
    <property type="entry name" value="HATPase_c"/>
    <property type="match status" value="1"/>
</dbReference>
<keyword evidence="10" id="KW-0472">Membrane</keyword>
<evidence type="ECO:0000256" key="1">
    <source>
        <dbReference type="ARBA" id="ARBA00000085"/>
    </source>
</evidence>
<dbReference type="Proteomes" id="UP000182200">
    <property type="component" value="Unassembled WGS sequence"/>
</dbReference>
<feature type="transmembrane region" description="Helical" evidence="10">
    <location>
        <begin position="44"/>
        <end position="62"/>
    </location>
</feature>
<sequence length="1067" mass="121510">MGNYGLNVIGGIFEFFYVLLPVLSITILAYKFASETGRRTGSSLLFFSLVFYFIAVYESFYITARFGVIVSTELIFLQAIYISAGVFFASGVVSLRNFFVRFTGLGDLSLSSTFKRILIIVFIFVVLMLPYFLTQAYEGDLYLFNDVLYIFIQLQFFISYFLLGDIMMMNKGVCEKAPRRSRWIRVASLYYLIEPILWLWLLNSNLPNSILDKTYFATEVAGALVSGFLTFNILHILISHLPLLLDKYRSRYIAVLKSGIVKRLTIMLVLAGVTVILFGTLATGVYFDLQDQVFASRVSKDFDVIKVFARQTERELESLILRISFIAERGLSSEKVKDTAKSLKERYAEIVSNIFFFDKEGKIYYSYPGVVELTLPKKFVRGEFVATPILNDKSGSHSFILYPYFDKDGNFLGGIGVEFNFENLRGNLKKVTEGSSRILFLDSQLRIISADDTKVLGDNFIRFLKSQIDSPLNIKTEDLVKLGNFRERVYKNSRRTILNVSVVPLQFNSDKIFIIDYHFLDDFKIFDVLPGSALGGIALASIGVLISFILVLFLNFKFSEHLEFEIEKRTMELLKSEEKYRSIVENPFFGAYLMDTSGFKYVNDKFCEIFGYSKDEILNLKDYPILIHPEDRERLNQQLRKRLKGEFEVNKWSARGLRKDGQVIFIEGYTKRVEYEGKPAAQGMIIDVTEEIKRREALQQAQKLEALGTLAGGIAHDFNNILQIVIGAAQLLKMKVKDSEYAKWIDTIETTALRGAELARRLLTFSRKKPTGEMRPIDIHRLIEDSVKVFRETFPRNIEIETHFNAENHIILGEEAQVQQVILNLAINARDAMPEGGKLIFRTENRVGDGLNGKSDVEYLVMHVIDTGIGMTEEVKRRIFEPFFTTKPPGKGTGLGLSTVYGIVKSYDGFIKVYSEVGKGTKFSVYIPAYKERKEKDEARKKEEVKVKKTGTLLLIDDEEDIRFAGKELLEAEGFKVYTAGDGIEGLNIYREHKGEIDLVILDLNMPKMSGKETLSQLLLIDPNVKVIISTGYITESEKEEVEGVAGFVEKPFDINKLLKMISEALK</sequence>
<dbReference type="PROSITE" id="PS50110">
    <property type="entry name" value="RESPONSE_REGULATORY"/>
    <property type="match status" value="1"/>
</dbReference>
<keyword evidence="4" id="KW-0808">Transferase</keyword>
<keyword evidence="10" id="KW-1133">Transmembrane helix</keyword>
<proteinExistence type="predicted"/>
<feature type="transmembrane region" description="Helical" evidence="10">
    <location>
        <begin position="143"/>
        <end position="163"/>
    </location>
</feature>
<dbReference type="STRING" id="1633631.GCA_001442925_00296"/>
<dbReference type="PRINTS" id="PR00344">
    <property type="entry name" value="BCTRLSENSOR"/>
</dbReference>
<keyword evidence="8" id="KW-0902">Two-component regulatory system</keyword>
<dbReference type="CDD" id="cd00156">
    <property type="entry name" value="REC"/>
    <property type="match status" value="1"/>
</dbReference>
<accession>A0A0P1LI52</accession>
<reference evidence="14 17" key="1">
    <citation type="submission" date="2015-11" db="EMBL/GenBank/DDBJ databases">
        <authorList>
            <person name="Varghese N."/>
        </authorList>
    </citation>
    <scope>NUCLEOTIDE SEQUENCE [LARGE SCALE GENOMIC DNA]</scope>
    <source>
        <strain evidence="14 17">JGI-8</strain>
    </source>
</reference>
<dbReference type="InterPro" id="IPR001789">
    <property type="entry name" value="Sig_transdc_resp-reg_receiver"/>
</dbReference>
<accession>A0A0S4MS31</accession>
<evidence type="ECO:0000259" key="11">
    <source>
        <dbReference type="PROSITE" id="PS50109"/>
    </source>
</evidence>
<dbReference type="PROSITE" id="PS50109">
    <property type="entry name" value="HIS_KIN"/>
    <property type="match status" value="1"/>
</dbReference>
<dbReference type="InterPro" id="IPR005467">
    <property type="entry name" value="His_kinase_dom"/>
</dbReference>
<dbReference type="SMART" id="SM00388">
    <property type="entry name" value="HisKA"/>
    <property type="match status" value="1"/>
</dbReference>
<dbReference type="GO" id="GO:0000155">
    <property type="term" value="F:phosphorelay sensor kinase activity"/>
    <property type="evidence" value="ECO:0007669"/>
    <property type="project" value="InterPro"/>
</dbReference>
<evidence type="ECO:0000259" key="13">
    <source>
        <dbReference type="PROSITE" id="PS50112"/>
    </source>
</evidence>
<dbReference type="InterPro" id="IPR003594">
    <property type="entry name" value="HATPase_dom"/>
</dbReference>
<accession>A0A0P1LNV8</accession>
<accession>A0A0N7MVD0</accession>
<evidence type="ECO:0000256" key="8">
    <source>
        <dbReference type="ARBA" id="ARBA00023012"/>
    </source>
</evidence>
<reference evidence="15 16" key="2">
    <citation type="submission" date="2015-11" db="EMBL/GenBank/DDBJ databases">
        <authorList>
            <person name="Zhang Y."/>
            <person name="Guo Z."/>
        </authorList>
    </citation>
    <scope>NUCLEOTIDE SEQUENCE [LARGE SCALE GENOMIC DNA]</scope>
    <source>
        <strain evidence="15">JGI-4</strain>
    </source>
</reference>
<dbReference type="SMART" id="SM00091">
    <property type="entry name" value="PAS"/>
    <property type="match status" value="1"/>
</dbReference>
<feature type="modified residue" description="4-aspartylphosphate" evidence="9">
    <location>
        <position position="1003"/>
    </location>
</feature>
<dbReference type="SMART" id="SM00387">
    <property type="entry name" value="HATPase_c"/>
    <property type="match status" value="1"/>
</dbReference>
<dbReference type="Pfam" id="PF00072">
    <property type="entry name" value="Response_reg"/>
    <property type="match status" value="1"/>
</dbReference>
<dbReference type="PANTHER" id="PTHR43065">
    <property type="entry name" value="SENSOR HISTIDINE KINASE"/>
    <property type="match status" value="1"/>
</dbReference>
<keyword evidence="17" id="KW-1185">Reference proteome</keyword>
<accession>A0A0P1NXU7</accession>
<dbReference type="OrthoDB" id="9815750at2"/>
<protein>
    <recommendedName>
        <fullName evidence="2">histidine kinase</fullName>
        <ecNumber evidence="2">2.7.13.3</ecNumber>
    </recommendedName>
</protein>
<gene>
    <name evidence="15" type="ORF">JGI4_00294</name>
    <name evidence="14" type="ORF">JGI8_00485</name>
</gene>
<evidence type="ECO:0000313" key="16">
    <source>
        <dbReference type="Proteomes" id="UP000182011"/>
    </source>
</evidence>
<dbReference type="InterPro" id="IPR036890">
    <property type="entry name" value="HATPase_C_sf"/>
</dbReference>
<dbReference type="Pfam" id="PF08447">
    <property type="entry name" value="PAS_3"/>
    <property type="match status" value="1"/>
</dbReference>
<dbReference type="EC" id="2.7.13.3" evidence="2"/>
<dbReference type="PROSITE" id="PS50112">
    <property type="entry name" value="PAS"/>
    <property type="match status" value="1"/>
</dbReference>
<dbReference type="Gene3D" id="3.30.450.20">
    <property type="entry name" value="PAS domain"/>
    <property type="match status" value="1"/>
</dbReference>
<dbReference type="InterPro" id="IPR000014">
    <property type="entry name" value="PAS"/>
</dbReference>
<dbReference type="Gene3D" id="3.40.50.2300">
    <property type="match status" value="1"/>
</dbReference>
<dbReference type="SUPFAM" id="SSF47384">
    <property type="entry name" value="Homodimeric domain of signal transducing histidine kinase"/>
    <property type="match status" value="1"/>
</dbReference>
<dbReference type="SUPFAM" id="SSF55785">
    <property type="entry name" value="PYP-like sensor domain (PAS domain)"/>
    <property type="match status" value="1"/>
</dbReference>
<dbReference type="GO" id="GO:0005524">
    <property type="term" value="F:ATP binding"/>
    <property type="evidence" value="ECO:0007669"/>
    <property type="project" value="UniProtKB-KW"/>
</dbReference>
<keyword evidence="3 9" id="KW-0597">Phosphoprotein</keyword>
<dbReference type="SMART" id="SM00448">
    <property type="entry name" value="REC"/>
    <property type="match status" value="1"/>
</dbReference>
<feature type="transmembrane region" description="Helical" evidence="10">
    <location>
        <begin position="221"/>
        <end position="245"/>
    </location>
</feature>
<evidence type="ECO:0000256" key="6">
    <source>
        <dbReference type="ARBA" id="ARBA00022777"/>
    </source>
</evidence>
<feature type="domain" description="PAS" evidence="13">
    <location>
        <begin position="576"/>
        <end position="646"/>
    </location>
</feature>
<evidence type="ECO:0000313" key="15">
    <source>
        <dbReference type="EMBL" id="CUU01509.1"/>
    </source>
</evidence>
<dbReference type="PANTHER" id="PTHR43065:SF46">
    <property type="entry name" value="C4-DICARBOXYLATE TRANSPORT SENSOR PROTEIN DCTB"/>
    <property type="match status" value="1"/>
</dbReference>
<feature type="transmembrane region" description="Helical" evidence="10">
    <location>
        <begin position="183"/>
        <end position="201"/>
    </location>
</feature>
<evidence type="ECO:0000313" key="17">
    <source>
        <dbReference type="Proteomes" id="UP000182200"/>
    </source>
</evidence>
<evidence type="ECO:0000256" key="7">
    <source>
        <dbReference type="ARBA" id="ARBA00022840"/>
    </source>
</evidence>
<evidence type="ECO:0000256" key="2">
    <source>
        <dbReference type="ARBA" id="ARBA00012438"/>
    </source>
</evidence>
<keyword evidence="6" id="KW-0418">Kinase</keyword>
<dbReference type="InterPro" id="IPR004358">
    <property type="entry name" value="Sig_transdc_His_kin-like_C"/>
</dbReference>
<dbReference type="RefSeq" id="WP_075426187.1">
    <property type="nucleotide sequence ID" value="NZ_CZVI01000004.1"/>
</dbReference>
<organism evidence="15 16">
    <name type="scientific">Candidatus Kryptonium thompsonii</name>
    <dbReference type="NCBI Taxonomy" id="1633631"/>
    <lineage>
        <taxon>Bacteria</taxon>
        <taxon>Pseudomonadati</taxon>
        <taxon>Candidatus Kryptoniota</taxon>
        <taxon>Candidatus Kryptonium</taxon>
    </lineage>
</organism>
<evidence type="ECO:0000256" key="10">
    <source>
        <dbReference type="SAM" id="Phobius"/>
    </source>
</evidence>
<dbReference type="InterPro" id="IPR011006">
    <property type="entry name" value="CheY-like_superfamily"/>
</dbReference>
<evidence type="ECO:0000256" key="4">
    <source>
        <dbReference type="ARBA" id="ARBA00022679"/>
    </source>
</evidence>
<dbReference type="InterPro" id="IPR003661">
    <property type="entry name" value="HisK_dim/P_dom"/>
</dbReference>
<evidence type="ECO:0000313" key="14">
    <source>
        <dbReference type="EMBL" id="CUS81198.1"/>
    </source>
</evidence>
<dbReference type="SUPFAM" id="SSF55874">
    <property type="entry name" value="ATPase domain of HSP90 chaperone/DNA topoisomerase II/histidine kinase"/>
    <property type="match status" value="1"/>
</dbReference>
<dbReference type="AlphaFoldDB" id="A0A0P1LHP2"/>
<keyword evidence="10" id="KW-0812">Transmembrane</keyword>
<dbReference type="EMBL" id="FAOP01000002">
    <property type="protein sequence ID" value="CUU01509.1"/>
    <property type="molecule type" value="Genomic_DNA"/>
</dbReference>
<dbReference type="EMBL" id="CZVI01000004">
    <property type="protein sequence ID" value="CUS81198.1"/>
    <property type="molecule type" value="Genomic_DNA"/>
</dbReference>
<dbReference type="InterPro" id="IPR036097">
    <property type="entry name" value="HisK_dim/P_sf"/>
</dbReference>
<keyword evidence="5" id="KW-0547">Nucleotide-binding</keyword>
<dbReference type="CDD" id="cd00130">
    <property type="entry name" value="PAS"/>
    <property type="match status" value="1"/>
</dbReference>
<evidence type="ECO:0000259" key="12">
    <source>
        <dbReference type="PROSITE" id="PS50110"/>
    </source>
</evidence>
<dbReference type="CDD" id="cd00082">
    <property type="entry name" value="HisKA"/>
    <property type="match status" value="1"/>
</dbReference>
<feature type="domain" description="Histidine kinase" evidence="11">
    <location>
        <begin position="713"/>
        <end position="931"/>
    </location>
</feature>
<feature type="domain" description="Response regulatory" evidence="12">
    <location>
        <begin position="952"/>
        <end position="1066"/>
    </location>
</feature>
<dbReference type="InterPro" id="IPR035965">
    <property type="entry name" value="PAS-like_dom_sf"/>
</dbReference>
<comment type="catalytic activity">
    <reaction evidence="1">
        <text>ATP + protein L-histidine = ADP + protein N-phospho-L-histidine.</text>
        <dbReference type="EC" id="2.7.13.3"/>
    </reaction>
</comment>
<dbReference type="Gene3D" id="3.30.565.10">
    <property type="entry name" value="Histidine kinase-like ATPase, C-terminal domain"/>
    <property type="match status" value="1"/>
</dbReference>
<feature type="transmembrane region" description="Helical" evidence="10">
    <location>
        <begin position="12"/>
        <end position="32"/>
    </location>
</feature>
<dbReference type="Proteomes" id="UP000182011">
    <property type="component" value="Unassembled WGS sequence"/>
</dbReference>
<dbReference type="NCBIfam" id="TIGR00229">
    <property type="entry name" value="sensory_box"/>
    <property type="match status" value="1"/>
</dbReference>
<feature type="transmembrane region" description="Helical" evidence="10">
    <location>
        <begin position="116"/>
        <end position="137"/>
    </location>
</feature>
<dbReference type="Pfam" id="PF00512">
    <property type="entry name" value="HisKA"/>
    <property type="match status" value="1"/>
</dbReference>
<feature type="transmembrane region" description="Helical" evidence="10">
    <location>
        <begin position="266"/>
        <end position="287"/>
    </location>
</feature>
<accession>A0A0P1LHP2</accession>
<name>A0A0P1LHP2_9BACT</name>